<name>A0AAV1SSC6_9ROSI</name>
<dbReference type="Proteomes" id="UP001314170">
    <property type="component" value="Unassembled WGS sequence"/>
</dbReference>
<accession>A0AAV1SSC6</accession>
<sequence length="74" mass="8559">MENLAILAKVVRIRISKKAERFLFDHGSDTSKMEEEIPFRSWNDHIWGPKIQLNVCPCARAEYSIAERVRAASQ</sequence>
<proteinExistence type="predicted"/>
<evidence type="ECO:0000313" key="2">
    <source>
        <dbReference type="Proteomes" id="UP001314170"/>
    </source>
</evidence>
<keyword evidence="2" id="KW-1185">Reference proteome</keyword>
<dbReference type="EMBL" id="CAWUPB010001197">
    <property type="protein sequence ID" value="CAK7356544.1"/>
    <property type="molecule type" value="Genomic_DNA"/>
</dbReference>
<comment type="caution">
    <text evidence="1">The sequence shown here is derived from an EMBL/GenBank/DDBJ whole genome shotgun (WGS) entry which is preliminary data.</text>
</comment>
<gene>
    <name evidence="1" type="ORF">DCAF_LOCUS26817</name>
</gene>
<dbReference type="AlphaFoldDB" id="A0AAV1SSC6"/>
<reference evidence="1 2" key="1">
    <citation type="submission" date="2024-01" db="EMBL/GenBank/DDBJ databases">
        <authorList>
            <person name="Waweru B."/>
        </authorList>
    </citation>
    <scope>NUCLEOTIDE SEQUENCE [LARGE SCALE GENOMIC DNA]</scope>
</reference>
<protein>
    <submittedName>
        <fullName evidence="1">Uncharacterized protein</fullName>
    </submittedName>
</protein>
<organism evidence="1 2">
    <name type="scientific">Dovyalis caffra</name>
    <dbReference type="NCBI Taxonomy" id="77055"/>
    <lineage>
        <taxon>Eukaryota</taxon>
        <taxon>Viridiplantae</taxon>
        <taxon>Streptophyta</taxon>
        <taxon>Embryophyta</taxon>
        <taxon>Tracheophyta</taxon>
        <taxon>Spermatophyta</taxon>
        <taxon>Magnoliopsida</taxon>
        <taxon>eudicotyledons</taxon>
        <taxon>Gunneridae</taxon>
        <taxon>Pentapetalae</taxon>
        <taxon>rosids</taxon>
        <taxon>fabids</taxon>
        <taxon>Malpighiales</taxon>
        <taxon>Salicaceae</taxon>
        <taxon>Flacourtieae</taxon>
        <taxon>Dovyalis</taxon>
    </lineage>
</organism>
<evidence type="ECO:0000313" key="1">
    <source>
        <dbReference type="EMBL" id="CAK7356544.1"/>
    </source>
</evidence>